<sequence>MLRVGGYLDTQYGHLGKLAREYLNNLIEGPLNPYDRKAFARKLTTTTGDDPNGATFQAIDMLLEIIEYFWMKYRDREEKQNEKIEGLTERLAQAEENIEQLQGQITSRGRFTE</sequence>
<organism evidence="2 3">
    <name type="scientific">candidate division WWE3 bacterium CG08_land_8_20_14_0_20_41_15</name>
    <dbReference type="NCBI Taxonomy" id="1975086"/>
    <lineage>
        <taxon>Bacteria</taxon>
        <taxon>Katanobacteria</taxon>
    </lineage>
</organism>
<dbReference type="AlphaFoldDB" id="A0A2H0XAL3"/>
<evidence type="ECO:0000313" key="3">
    <source>
        <dbReference type="Proteomes" id="UP000231098"/>
    </source>
</evidence>
<feature type="coiled-coil region" evidence="1">
    <location>
        <begin position="77"/>
        <end position="104"/>
    </location>
</feature>
<comment type="caution">
    <text evidence="2">The sequence shown here is derived from an EMBL/GenBank/DDBJ whole genome shotgun (WGS) entry which is preliminary data.</text>
</comment>
<protein>
    <submittedName>
        <fullName evidence="2">Uncharacterized protein</fullName>
    </submittedName>
</protein>
<dbReference type="EMBL" id="PEYV01000065">
    <property type="protein sequence ID" value="PIS21209.1"/>
    <property type="molecule type" value="Genomic_DNA"/>
</dbReference>
<evidence type="ECO:0000256" key="1">
    <source>
        <dbReference type="SAM" id="Coils"/>
    </source>
</evidence>
<evidence type="ECO:0000313" key="2">
    <source>
        <dbReference type="EMBL" id="PIS21209.1"/>
    </source>
</evidence>
<accession>A0A2H0XAL3</accession>
<dbReference type="Proteomes" id="UP000231098">
    <property type="component" value="Unassembled WGS sequence"/>
</dbReference>
<name>A0A2H0XAL3_UNCKA</name>
<keyword evidence="1" id="KW-0175">Coiled coil</keyword>
<proteinExistence type="predicted"/>
<reference evidence="3" key="1">
    <citation type="submission" date="2017-09" db="EMBL/GenBank/DDBJ databases">
        <title>Depth-based differentiation of microbial function through sediment-hosted aquifers and enrichment of novel symbionts in the deep terrestrial subsurface.</title>
        <authorList>
            <person name="Probst A.J."/>
            <person name="Ladd B."/>
            <person name="Jarett J.K."/>
            <person name="Geller-Mcgrath D.E."/>
            <person name="Sieber C.M.K."/>
            <person name="Emerson J.B."/>
            <person name="Anantharaman K."/>
            <person name="Thomas B.C."/>
            <person name="Malmstrom R."/>
            <person name="Stieglmeier M."/>
            <person name="Klingl A."/>
            <person name="Woyke T."/>
            <person name="Ryan C.M."/>
            <person name="Banfield J.F."/>
        </authorList>
    </citation>
    <scope>NUCLEOTIDE SEQUENCE [LARGE SCALE GENOMIC DNA]</scope>
</reference>
<gene>
    <name evidence="2" type="ORF">COT51_03950</name>
</gene>